<dbReference type="InterPro" id="IPR050198">
    <property type="entry name" value="Non-receptor_tyrosine_kinases"/>
</dbReference>
<feature type="binding site" evidence="3">
    <location>
        <position position="394"/>
    </location>
    <ligand>
        <name>ATP</name>
        <dbReference type="ChEBI" id="CHEBI:30616"/>
    </ligand>
</feature>
<dbReference type="InterPro" id="IPR008266">
    <property type="entry name" value="Tyr_kinase_AS"/>
</dbReference>
<keyword evidence="7" id="KW-1185">Reference proteome</keyword>
<organism evidence="6 7">
    <name type="scientific">Mesorhabditis spiculigera</name>
    <dbReference type="NCBI Taxonomy" id="96644"/>
    <lineage>
        <taxon>Eukaryota</taxon>
        <taxon>Metazoa</taxon>
        <taxon>Ecdysozoa</taxon>
        <taxon>Nematoda</taxon>
        <taxon>Chromadorea</taxon>
        <taxon>Rhabditida</taxon>
        <taxon>Rhabditina</taxon>
        <taxon>Rhabditomorpha</taxon>
        <taxon>Rhabditoidea</taxon>
        <taxon>Rhabditidae</taxon>
        <taxon>Mesorhabditinae</taxon>
        <taxon>Mesorhabditis</taxon>
    </lineage>
</organism>
<evidence type="ECO:0000256" key="2">
    <source>
        <dbReference type="ARBA" id="ARBA00022840"/>
    </source>
</evidence>
<evidence type="ECO:0000259" key="5">
    <source>
        <dbReference type="PROSITE" id="PS50011"/>
    </source>
</evidence>
<evidence type="ECO:0000313" key="7">
    <source>
        <dbReference type="Proteomes" id="UP001177023"/>
    </source>
</evidence>
<dbReference type="PROSITE" id="PS00109">
    <property type="entry name" value="PROTEIN_KINASE_TYR"/>
    <property type="match status" value="1"/>
</dbReference>
<protein>
    <recommendedName>
        <fullName evidence="5">Protein kinase domain-containing protein</fullName>
    </recommendedName>
</protein>
<reference evidence="6" key="1">
    <citation type="submission" date="2023-06" db="EMBL/GenBank/DDBJ databases">
        <authorList>
            <person name="Delattre M."/>
        </authorList>
    </citation>
    <scope>NUCLEOTIDE SEQUENCE</scope>
    <source>
        <strain evidence="6">AF72</strain>
    </source>
</reference>
<dbReference type="InterPro" id="IPR036860">
    <property type="entry name" value="SH2_dom_sf"/>
</dbReference>
<dbReference type="InterPro" id="IPR001245">
    <property type="entry name" value="Ser-Thr/Tyr_kinase_cat_dom"/>
</dbReference>
<dbReference type="InterPro" id="IPR020635">
    <property type="entry name" value="Tyr_kinase_cat_dom"/>
</dbReference>
<gene>
    <name evidence="6" type="ORF">MSPICULIGERA_LOCUS11959</name>
</gene>
<keyword evidence="1 3" id="KW-0547">Nucleotide-binding</keyword>
<dbReference type="SUPFAM" id="SSF55550">
    <property type="entry name" value="SH2 domain"/>
    <property type="match status" value="1"/>
</dbReference>
<dbReference type="GO" id="GO:0004713">
    <property type="term" value="F:protein tyrosine kinase activity"/>
    <property type="evidence" value="ECO:0007669"/>
    <property type="project" value="InterPro"/>
</dbReference>
<name>A0AA36CSN6_9BILA</name>
<dbReference type="SMART" id="SM00219">
    <property type="entry name" value="TyrKc"/>
    <property type="match status" value="1"/>
</dbReference>
<dbReference type="Gene3D" id="3.30.200.20">
    <property type="entry name" value="Phosphorylase Kinase, domain 1"/>
    <property type="match status" value="1"/>
</dbReference>
<feature type="region of interest" description="Disordered" evidence="4">
    <location>
        <begin position="401"/>
        <end position="434"/>
    </location>
</feature>
<keyword evidence="2 3" id="KW-0067">ATP-binding</keyword>
<evidence type="ECO:0000313" key="6">
    <source>
        <dbReference type="EMBL" id="CAJ0573606.1"/>
    </source>
</evidence>
<dbReference type="SUPFAM" id="SSF56112">
    <property type="entry name" value="Protein kinase-like (PK-like)"/>
    <property type="match status" value="1"/>
</dbReference>
<feature type="region of interest" description="Disordered" evidence="4">
    <location>
        <begin position="1"/>
        <end position="25"/>
    </location>
</feature>
<sequence length="712" mass="79494">MEEPAVRAPPPQLNFDDDEGLLLPPALPRMIPARAATPPRHRAPPPQLNFDDDEGLLLPPALPRMIPARAATPPRHRQQRPLTEPTTNPTILRLSRPKNQIAEKGEALRMARAQHGAQLLANKPKKFFDSTRLSDRVYYEGLSCGILKNIGTRVIWDREREKEGKKKELDVCETEKTEDCDQKKPSAVTRADQVSLVADTASTSTISSPSAHSTSSYDVLKEVKNKPNQPTDIQEIRNANIKEPSNPKEDATNWPFPLKNVDYFHGYMPIGIVRRQLVEQGQFVSYITNVNKQECTVVSVLHDNLMWNYLVHTTKNGRYYVNDAYVALSVPSLVDVLKTTKTMLEPGGPVLEKPVPRPPWIWDSTKVNPGKVIGRGAFGEVYDGTFGDSKCAIKVMATPGATDGSSTLGTVPSTPDGNNNKKKKSKTEKGKEKKVDPAIGDKMMFINEAVFLATLEHKSVIAMFGLACLENPIMIVMELATGSSLLKFMRKSKVPIKQKRIFVLQILSGMAYLEKNLLIHRDLAARNVLLDDKMRCKISDFGISCYTDAPGKEVKGNKQLKLAIRWLSPEAIEQGIFSTKSDVWAFGVVAYEVFSDGAVPYNHVKTLREVKVGIVSGKVKLQPTPCMGQRDSEMMANCFIDDRSARPTFNDLKKRFKPKSWGSRVYEMKDALLKGTKPTTSLMEKPGNGQQRNVPAISQFFDSDRNRKNRKK</sequence>
<dbReference type="EMBL" id="CATQJA010002621">
    <property type="protein sequence ID" value="CAJ0573606.1"/>
    <property type="molecule type" value="Genomic_DNA"/>
</dbReference>
<dbReference type="InterPro" id="IPR000719">
    <property type="entry name" value="Prot_kinase_dom"/>
</dbReference>
<evidence type="ECO:0000256" key="4">
    <source>
        <dbReference type="SAM" id="MobiDB-lite"/>
    </source>
</evidence>
<dbReference type="Gene3D" id="3.30.505.10">
    <property type="entry name" value="SH2 domain"/>
    <property type="match status" value="1"/>
</dbReference>
<proteinExistence type="predicted"/>
<feature type="region of interest" description="Disordered" evidence="4">
    <location>
        <begin position="71"/>
        <end position="90"/>
    </location>
</feature>
<dbReference type="Gene3D" id="1.10.510.10">
    <property type="entry name" value="Transferase(Phosphotransferase) domain 1"/>
    <property type="match status" value="1"/>
</dbReference>
<feature type="compositionally biased region" description="Polar residues" evidence="4">
    <location>
        <begin position="80"/>
        <end position="90"/>
    </location>
</feature>
<feature type="compositionally biased region" description="Polar residues" evidence="4">
    <location>
        <begin position="677"/>
        <end position="693"/>
    </location>
</feature>
<feature type="domain" description="Protein kinase" evidence="5">
    <location>
        <begin position="367"/>
        <end position="662"/>
    </location>
</feature>
<feature type="compositionally biased region" description="Polar residues" evidence="4">
    <location>
        <begin position="403"/>
        <end position="416"/>
    </location>
</feature>
<dbReference type="GO" id="GO:0005524">
    <property type="term" value="F:ATP binding"/>
    <property type="evidence" value="ECO:0007669"/>
    <property type="project" value="UniProtKB-UniRule"/>
</dbReference>
<dbReference type="CDD" id="cd00192">
    <property type="entry name" value="PTKc"/>
    <property type="match status" value="1"/>
</dbReference>
<dbReference type="InterPro" id="IPR017441">
    <property type="entry name" value="Protein_kinase_ATP_BS"/>
</dbReference>
<dbReference type="AlphaFoldDB" id="A0AA36CSN6"/>
<feature type="non-terminal residue" evidence="6">
    <location>
        <position position="712"/>
    </location>
</feature>
<dbReference type="Pfam" id="PF07714">
    <property type="entry name" value="PK_Tyr_Ser-Thr"/>
    <property type="match status" value="1"/>
</dbReference>
<dbReference type="PROSITE" id="PS50011">
    <property type="entry name" value="PROTEIN_KINASE_DOM"/>
    <property type="match status" value="1"/>
</dbReference>
<evidence type="ECO:0000256" key="1">
    <source>
        <dbReference type="ARBA" id="ARBA00022741"/>
    </source>
</evidence>
<evidence type="ECO:0000256" key="3">
    <source>
        <dbReference type="PROSITE-ProRule" id="PRU10141"/>
    </source>
</evidence>
<accession>A0AA36CSN6</accession>
<dbReference type="PRINTS" id="PR00109">
    <property type="entry name" value="TYRKINASE"/>
</dbReference>
<dbReference type="Proteomes" id="UP001177023">
    <property type="component" value="Unassembled WGS sequence"/>
</dbReference>
<comment type="caution">
    <text evidence="6">The sequence shown here is derived from an EMBL/GenBank/DDBJ whole genome shotgun (WGS) entry which is preliminary data.</text>
</comment>
<dbReference type="PROSITE" id="PS00107">
    <property type="entry name" value="PROTEIN_KINASE_ATP"/>
    <property type="match status" value="1"/>
</dbReference>
<feature type="region of interest" description="Disordered" evidence="4">
    <location>
        <begin position="677"/>
        <end position="712"/>
    </location>
</feature>
<dbReference type="InterPro" id="IPR011009">
    <property type="entry name" value="Kinase-like_dom_sf"/>
</dbReference>
<dbReference type="PANTHER" id="PTHR24418">
    <property type="entry name" value="TYROSINE-PROTEIN KINASE"/>
    <property type="match status" value="1"/>
</dbReference>